<reference evidence="2" key="1">
    <citation type="submission" date="2019-06" db="EMBL/GenBank/DDBJ databases">
        <authorList>
            <person name="Le Quere A."/>
            <person name="Colella S."/>
        </authorList>
    </citation>
    <scope>NUCLEOTIDE SEQUENCE</scope>
    <source>
        <strain evidence="2">EmedicaeMD41</strain>
    </source>
</reference>
<dbReference type="AlphaFoldDB" id="A0A508WT61"/>
<dbReference type="Proteomes" id="UP000507954">
    <property type="component" value="Unassembled WGS sequence"/>
</dbReference>
<dbReference type="EMBL" id="CABFNB010000082">
    <property type="protein sequence ID" value="VTZ60727.1"/>
    <property type="molecule type" value="Genomic_DNA"/>
</dbReference>
<sequence>MATRVDYTDAGSIHRQTIKHSTKAEATRTPLPQTRGVQRGQPTLSY</sequence>
<organism evidence="2">
    <name type="scientific">Sinorhizobium medicae</name>
    <dbReference type="NCBI Taxonomy" id="110321"/>
    <lineage>
        <taxon>Bacteria</taxon>
        <taxon>Pseudomonadati</taxon>
        <taxon>Pseudomonadota</taxon>
        <taxon>Alphaproteobacteria</taxon>
        <taxon>Hyphomicrobiales</taxon>
        <taxon>Rhizobiaceae</taxon>
        <taxon>Sinorhizobium/Ensifer group</taxon>
        <taxon>Sinorhizobium</taxon>
    </lineage>
</organism>
<feature type="compositionally biased region" description="Polar residues" evidence="1">
    <location>
        <begin position="30"/>
        <end position="46"/>
    </location>
</feature>
<accession>A0A508WT61</accession>
<proteinExistence type="predicted"/>
<gene>
    <name evidence="2" type="ORF">EMEDMD4_180143</name>
</gene>
<evidence type="ECO:0000256" key="1">
    <source>
        <dbReference type="SAM" id="MobiDB-lite"/>
    </source>
</evidence>
<protein>
    <submittedName>
        <fullName evidence="2">Uncharacterized protein</fullName>
    </submittedName>
</protein>
<feature type="region of interest" description="Disordered" evidence="1">
    <location>
        <begin position="1"/>
        <end position="46"/>
    </location>
</feature>
<evidence type="ECO:0000313" key="2">
    <source>
        <dbReference type="EMBL" id="VTZ60727.1"/>
    </source>
</evidence>
<name>A0A508WT61_9HYPH</name>